<comment type="caution">
    <text evidence="7">The sequence shown here is derived from an EMBL/GenBank/DDBJ whole genome shotgun (WGS) entry which is preliminary data.</text>
</comment>
<sequence length="185" mass="20202">MGKLRALFRRRKSKTSSSDEEISDKPSEPASPAAAREELERVFRKFDSNGDGRISASELGAIFASLGHPVSEEEQALMMREADVDGDGFISLEEFVDLNTSKVDTTAALEDLRHAFSVFDLDRNGSISPEELARVMRCLGEGVSLAQCRKMIDGVDQDGDGLISFDEFKVMMSSSSLASSIAKIQ</sequence>
<feature type="region of interest" description="Disordered" evidence="5">
    <location>
        <begin position="1"/>
        <end position="36"/>
    </location>
</feature>
<keyword evidence="4" id="KW-0106">Calcium</keyword>
<comment type="function">
    <text evidence="1">Potential calcium sensor.</text>
</comment>
<dbReference type="GO" id="GO:0005509">
    <property type="term" value="F:calcium ion binding"/>
    <property type="evidence" value="ECO:0007669"/>
    <property type="project" value="InterPro"/>
</dbReference>
<feature type="domain" description="EF-hand" evidence="6">
    <location>
        <begin position="70"/>
        <end position="105"/>
    </location>
</feature>
<keyword evidence="8" id="KW-1185">Reference proteome</keyword>
<evidence type="ECO:0000256" key="2">
    <source>
        <dbReference type="ARBA" id="ARBA00022723"/>
    </source>
</evidence>
<proteinExistence type="predicted"/>
<evidence type="ECO:0000256" key="1">
    <source>
        <dbReference type="ARBA" id="ARBA00003291"/>
    </source>
</evidence>
<dbReference type="FunFam" id="1.10.238.10:FF:000089">
    <property type="entry name" value="calmodulin-like protein 3"/>
    <property type="match status" value="1"/>
</dbReference>
<dbReference type="CDD" id="cd00051">
    <property type="entry name" value="EFh"/>
    <property type="match status" value="2"/>
</dbReference>
<dbReference type="PROSITE" id="PS00018">
    <property type="entry name" value="EF_HAND_1"/>
    <property type="match status" value="4"/>
</dbReference>
<dbReference type="SUPFAM" id="SSF47473">
    <property type="entry name" value="EF-hand"/>
    <property type="match status" value="1"/>
</dbReference>
<feature type="compositionally biased region" description="Basic residues" evidence="5">
    <location>
        <begin position="1"/>
        <end position="14"/>
    </location>
</feature>
<gene>
    <name evidence="7" type="primary">CML25</name>
    <name evidence="7" type="ORF">KSP39_PZI001406</name>
</gene>
<dbReference type="Pfam" id="PF13499">
    <property type="entry name" value="EF-hand_7"/>
    <property type="match status" value="2"/>
</dbReference>
<dbReference type="SMART" id="SM00054">
    <property type="entry name" value="EFh"/>
    <property type="match status" value="4"/>
</dbReference>
<dbReference type="Gene3D" id="1.10.238.10">
    <property type="entry name" value="EF-hand"/>
    <property type="match status" value="2"/>
</dbReference>
<evidence type="ECO:0000313" key="8">
    <source>
        <dbReference type="Proteomes" id="UP001418222"/>
    </source>
</evidence>
<feature type="domain" description="EF-hand" evidence="6">
    <location>
        <begin position="107"/>
        <end position="142"/>
    </location>
</feature>
<keyword evidence="2" id="KW-0479">Metal-binding</keyword>
<reference evidence="7 8" key="1">
    <citation type="journal article" date="2022" name="Nat. Plants">
        <title>Genomes of leafy and leafless Platanthera orchids illuminate the evolution of mycoheterotrophy.</title>
        <authorList>
            <person name="Li M.H."/>
            <person name="Liu K.W."/>
            <person name="Li Z."/>
            <person name="Lu H.C."/>
            <person name="Ye Q.L."/>
            <person name="Zhang D."/>
            <person name="Wang J.Y."/>
            <person name="Li Y.F."/>
            <person name="Zhong Z.M."/>
            <person name="Liu X."/>
            <person name="Yu X."/>
            <person name="Liu D.K."/>
            <person name="Tu X.D."/>
            <person name="Liu B."/>
            <person name="Hao Y."/>
            <person name="Liao X.Y."/>
            <person name="Jiang Y.T."/>
            <person name="Sun W.H."/>
            <person name="Chen J."/>
            <person name="Chen Y.Q."/>
            <person name="Ai Y."/>
            <person name="Zhai J.W."/>
            <person name="Wu S.S."/>
            <person name="Zhou Z."/>
            <person name="Hsiao Y.Y."/>
            <person name="Wu W.L."/>
            <person name="Chen Y.Y."/>
            <person name="Lin Y.F."/>
            <person name="Hsu J.L."/>
            <person name="Li C.Y."/>
            <person name="Wang Z.W."/>
            <person name="Zhao X."/>
            <person name="Zhong W.Y."/>
            <person name="Ma X.K."/>
            <person name="Ma L."/>
            <person name="Huang J."/>
            <person name="Chen G.Z."/>
            <person name="Huang M.Z."/>
            <person name="Huang L."/>
            <person name="Peng D.H."/>
            <person name="Luo Y.B."/>
            <person name="Zou S.Q."/>
            <person name="Chen S.P."/>
            <person name="Lan S."/>
            <person name="Tsai W.C."/>
            <person name="Van de Peer Y."/>
            <person name="Liu Z.J."/>
        </authorList>
    </citation>
    <scope>NUCLEOTIDE SEQUENCE [LARGE SCALE GENOMIC DNA]</scope>
    <source>
        <strain evidence="7">Lor287</strain>
    </source>
</reference>
<evidence type="ECO:0000259" key="6">
    <source>
        <dbReference type="PROSITE" id="PS50222"/>
    </source>
</evidence>
<dbReference type="PROSITE" id="PS50222">
    <property type="entry name" value="EF_HAND_2"/>
    <property type="match status" value="4"/>
</dbReference>
<evidence type="ECO:0000256" key="4">
    <source>
        <dbReference type="ARBA" id="ARBA00022837"/>
    </source>
</evidence>
<dbReference type="InterPro" id="IPR018247">
    <property type="entry name" value="EF_Hand_1_Ca_BS"/>
</dbReference>
<name>A0AAP0GGI3_9ASPA</name>
<protein>
    <submittedName>
        <fullName evidence="7">Calcium-binding protein CML25</fullName>
    </submittedName>
</protein>
<evidence type="ECO:0000313" key="7">
    <source>
        <dbReference type="EMBL" id="KAK8958004.1"/>
    </source>
</evidence>
<feature type="domain" description="EF-hand" evidence="6">
    <location>
        <begin position="34"/>
        <end position="69"/>
    </location>
</feature>
<dbReference type="FunFam" id="1.10.238.10:FF:000001">
    <property type="entry name" value="Calmodulin 1"/>
    <property type="match status" value="1"/>
</dbReference>
<keyword evidence="3" id="KW-0677">Repeat</keyword>
<dbReference type="EMBL" id="JBBWWQ010000001">
    <property type="protein sequence ID" value="KAK8958004.1"/>
    <property type="molecule type" value="Genomic_DNA"/>
</dbReference>
<dbReference type="InterPro" id="IPR011992">
    <property type="entry name" value="EF-hand-dom_pair"/>
</dbReference>
<dbReference type="PANTHER" id="PTHR10891">
    <property type="entry name" value="EF-HAND CALCIUM-BINDING DOMAIN CONTAINING PROTEIN"/>
    <property type="match status" value="1"/>
</dbReference>
<dbReference type="AlphaFoldDB" id="A0AAP0GGI3"/>
<dbReference type="InterPro" id="IPR039647">
    <property type="entry name" value="EF_hand_pair_protein_CML-like"/>
</dbReference>
<organism evidence="7 8">
    <name type="scientific">Platanthera zijinensis</name>
    <dbReference type="NCBI Taxonomy" id="2320716"/>
    <lineage>
        <taxon>Eukaryota</taxon>
        <taxon>Viridiplantae</taxon>
        <taxon>Streptophyta</taxon>
        <taxon>Embryophyta</taxon>
        <taxon>Tracheophyta</taxon>
        <taxon>Spermatophyta</taxon>
        <taxon>Magnoliopsida</taxon>
        <taxon>Liliopsida</taxon>
        <taxon>Asparagales</taxon>
        <taxon>Orchidaceae</taxon>
        <taxon>Orchidoideae</taxon>
        <taxon>Orchideae</taxon>
        <taxon>Orchidinae</taxon>
        <taxon>Platanthera</taxon>
    </lineage>
</organism>
<accession>A0AAP0GGI3</accession>
<dbReference type="Proteomes" id="UP001418222">
    <property type="component" value="Unassembled WGS sequence"/>
</dbReference>
<evidence type="ECO:0000256" key="5">
    <source>
        <dbReference type="SAM" id="MobiDB-lite"/>
    </source>
</evidence>
<evidence type="ECO:0000256" key="3">
    <source>
        <dbReference type="ARBA" id="ARBA00022737"/>
    </source>
</evidence>
<dbReference type="InterPro" id="IPR002048">
    <property type="entry name" value="EF_hand_dom"/>
</dbReference>
<feature type="domain" description="EF-hand" evidence="6">
    <location>
        <begin position="143"/>
        <end position="178"/>
    </location>
</feature>